<dbReference type="RefSeq" id="WP_380923899.1">
    <property type="nucleotide sequence ID" value="NZ_JBHUPE010000014.1"/>
</dbReference>
<keyword evidence="1" id="KW-0489">Methyltransferase</keyword>
<protein>
    <submittedName>
        <fullName evidence="1">Methyltransferase, TIGR04325 family</fullName>
        <ecNumber evidence="1">2.1.1.-</ecNumber>
    </submittedName>
</protein>
<keyword evidence="1" id="KW-0808">Transferase</keyword>
<evidence type="ECO:0000313" key="1">
    <source>
        <dbReference type="EMBL" id="MFD2906690.1"/>
    </source>
</evidence>
<dbReference type="EMBL" id="JBHUPE010000014">
    <property type="protein sequence ID" value="MFD2906690.1"/>
    <property type="molecule type" value="Genomic_DNA"/>
</dbReference>
<dbReference type="InterPro" id="IPR027612">
    <property type="entry name" value="Put_MTase_LIC12133"/>
</dbReference>
<dbReference type="Proteomes" id="UP001597509">
    <property type="component" value="Unassembled WGS sequence"/>
</dbReference>
<gene>
    <name evidence="1" type="ORF">ACFS6I_22370</name>
</gene>
<proteinExistence type="predicted"/>
<evidence type="ECO:0000313" key="2">
    <source>
        <dbReference type="Proteomes" id="UP001597509"/>
    </source>
</evidence>
<keyword evidence="2" id="KW-1185">Reference proteome</keyword>
<organism evidence="1 2">
    <name type="scientific">Sphingobacterium anhuiense</name>
    <dbReference type="NCBI Taxonomy" id="493780"/>
    <lineage>
        <taxon>Bacteria</taxon>
        <taxon>Pseudomonadati</taxon>
        <taxon>Bacteroidota</taxon>
        <taxon>Sphingobacteriia</taxon>
        <taxon>Sphingobacteriales</taxon>
        <taxon>Sphingobacteriaceae</taxon>
        <taxon>Sphingobacterium</taxon>
    </lineage>
</organism>
<accession>A0ABW5Z1J6</accession>
<name>A0ABW5Z1J6_9SPHI</name>
<comment type="caution">
    <text evidence="1">The sequence shown here is derived from an EMBL/GenBank/DDBJ whole genome shotgun (WGS) entry which is preliminary data.</text>
</comment>
<sequence length="267" mass="31132">MKNFLWKKKNKKVSKPSLYGWFGTYSSWELAQQATAGYDQKNILKKTQYSLAKIRDGEAVYERDSVLFDKKEHPFALISSLLHIAIQKSNTLNILDFGGSLGSTYFQVRDFLKPLNKLRWHIVEQSSYVDIGKCEFENEQLKFFHTIAESVEVIRPDVILLSSVVQYLKDPHQFLINLAKLQIPYLIFDRTAFIHEGDDRLTIQRVPPEIYEASYPSWFFNEELFLKHFNEYTILADFSSYVVGEADMYIDGQLAGYDKGFLLKYTL</sequence>
<dbReference type="GO" id="GO:0008168">
    <property type="term" value="F:methyltransferase activity"/>
    <property type="evidence" value="ECO:0007669"/>
    <property type="project" value="UniProtKB-KW"/>
</dbReference>
<reference evidence="2" key="1">
    <citation type="journal article" date="2019" name="Int. J. Syst. Evol. Microbiol.">
        <title>The Global Catalogue of Microorganisms (GCM) 10K type strain sequencing project: providing services to taxonomists for standard genome sequencing and annotation.</title>
        <authorList>
            <consortium name="The Broad Institute Genomics Platform"/>
            <consortium name="The Broad Institute Genome Sequencing Center for Infectious Disease"/>
            <person name="Wu L."/>
            <person name="Ma J."/>
        </authorList>
    </citation>
    <scope>NUCLEOTIDE SEQUENCE [LARGE SCALE GENOMIC DNA]</scope>
    <source>
        <strain evidence="2">KCTC 22209</strain>
    </source>
</reference>
<dbReference type="GO" id="GO:0032259">
    <property type="term" value="P:methylation"/>
    <property type="evidence" value="ECO:0007669"/>
    <property type="project" value="UniProtKB-KW"/>
</dbReference>
<dbReference type="EC" id="2.1.1.-" evidence="1"/>
<dbReference type="NCBIfam" id="TIGR04325">
    <property type="entry name" value="MTase_LIC12133"/>
    <property type="match status" value="1"/>
</dbReference>